<dbReference type="STRING" id="146018.BN2156_04880"/>
<dbReference type="Proteomes" id="UP000199147">
    <property type="component" value="Unassembled WGS sequence"/>
</dbReference>
<proteinExistence type="predicted"/>
<evidence type="ECO:0000313" key="2">
    <source>
        <dbReference type="Proteomes" id="UP000199147"/>
    </source>
</evidence>
<organism evidence="1 2">
    <name type="scientific">Mycolicibacterium neworleansense</name>
    <dbReference type="NCBI Taxonomy" id="146018"/>
    <lineage>
        <taxon>Bacteria</taxon>
        <taxon>Bacillati</taxon>
        <taxon>Actinomycetota</taxon>
        <taxon>Actinomycetes</taxon>
        <taxon>Mycobacteriales</taxon>
        <taxon>Mycobacteriaceae</taxon>
        <taxon>Mycolicibacterium</taxon>
    </lineage>
</organism>
<dbReference type="InterPro" id="IPR021145">
    <property type="entry name" value="Portal_protein_SPP1_Gp6-like"/>
</dbReference>
<evidence type="ECO:0000313" key="1">
    <source>
        <dbReference type="EMBL" id="CRZ17983.1"/>
    </source>
</evidence>
<protein>
    <submittedName>
        <fullName evidence="1">Phage portal protein, SPP1 Gp6-like</fullName>
    </submittedName>
</protein>
<dbReference type="Pfam" id="PF05133">
    <property type="entry name" value="SPP1_portal"/>
    <property type="match status" value="1"/>
</dbReference>
<accession>A0A0H5RVL9</accession>
<dbReference type="EMBL" id="CWKH01000002">
    <property type="protein sequence ID" value="CRZ17983.1"/>
    <property type="molecule type" value="Genomic_DNA"/>
</dbReference>
<reference evidence="2" key="1">
    <citation type="submission" date="2015-07" db="EMBL/GenBank/DDBJ databases">
        <authorList>
            <person name="Urmite Genomes"/>
        </authorList>
    </citation>
    <scope>NUCLEOTIDE SEQUENCE [LARGE SCALE GENOMIC DNA]</scope>
    <source>
        <strain evidence="2">type strain: ATCC 49404</strain>
    </source>
</reference>
<dbReference type="OrthoDB" id="1780383at2"/>
<dbReference type="AlphaFoldDB" id="A0A0H5RVL9"/>
<gene>
    <name evidence="1" type="ORF">BN2156_04880</name>
</gene>
<sequence>MTSELLHDLLADLDSHLGHRGVLRRYATGAQPLAFLSAESCKALDNRLCRMSINVPALAVSSLTERLRVTGFSDTRAWDTFVANDLDQLASQVHADALTYRQSFVLVWSKDGKPTATVESPFECGVIRDPADRSVVAGVKRFSTKHTTEAYVYLPDRVEHWRADTPNSAIGGYHLIEVIEHTLGVVPLVPFDNGRSEIDDLRDLTDALVKVTLDMVIASHAAGFGRRWVTGVELIEKPVVDQAGNPVLEDGQPVIDTVSPFDESATAWAIAENPETKFGSFTESQLAGFETAVRVLVSQIQAVSALPSHYLGVLTSQPTSADALRASEASLTARAESKQLVFGRAWEQVARLLLAVSTAADTTNLPMRVQWADAATRSVAQESDAVVKLVRAGILPVSYALAKLGYSDDEIQQIRAARRADTLDGIGIGVDTGDEIA</sequence>
<name>A0A0H5RVL9_9MYCO</name>
<dbReference type="RefSeq" id="WP_090517382.1">
    <property type="nucleotide sequence ID" value="NZ_CWKH01000002.1"/>
</dbReference>
<keyword evidence="2" id="KW-1185">Reference proteome</keyword>